<accession>A0A0B6YWA6</accession>
<reference evidence="1" key="1">
    <citation type="submission" date="2014-12" db="EMBL/GenBank/DDBJ databases">
        <title>Insight into the proteome of Arion vulgaris.</title>
        <authorList>
            <person name="Aradska J."/>
            <person name="Bulat T."/>
            <person name="Smidak R."/>
            <person name="Sarate P."/>
            <person name="Gangsoo J."/>
            <person name="Sialana F."/>
            <person name="Bilban M."/>
            <person name="Lubec G."/>
        </authorList>
    </citation>
    <scope>NUCLEOTIDE SEQUENCE</scope>
    <source>
        <tissue evidence="1">Skin</tissue>
    </source>
</reference>
<proteinExistence type="predicted"/>
<organism evidence="1">
    <name type="scientific">Arion vulgaris</name>
    <dbReference type="NCBI Taxonomy" id="1028688"/>
    <lineage>
        <taxon>Eukaryota</taxon>
        <taxon>Metazoa</taxon>
        <taxon>Spiralia</taxon>
        <taxon>Lophotrochozoa</taxon>
        <taxon>Mollusca</taxon>
        <taxon>Gastropoda</taxon>
        <taxon>Heterobranchia</taxon>
        <taxon>Euthyneura</taxon>
        <taxon>Panpulmonata</taxon>
        <taxon>Eupulmonata</taxon>
        <taxon>Stylommatophora</taxon>
        <taxon>Helicina</taxon>
        <taxon>Arionoidea</taxon>
        <taxon>Arionidae</taxon>
        <taxon>Arion</taxon>
    </lineage>
</organism>
<sequence>MTIFIICDGSFRHDLITRDIYCVCVHTDLIVMDFYMSRKCLANVQKLTTKCPENVQKLTS</sequence>
<dbReference type="AlphaFoldDB" id="A0A0B6YWA6"/>
<gene>
    <name evidence="1" type="primary">ORF39908</name>
</gene>
<name>A0A0B6YWA6_9EUPU</name>
<evidence type="ECO:0000313" key="1">
    <source>
        <dbReference type="EMBL" id="CEK60614.1"/>
    </source>
</evidence>
<dbReference type="EMBL" id="HACG01013749">
    <property type="protein sequence ID" value="CEK60614.1"/>
    <property type="molecule type" value="Transcribed_RNA"/>
</dbReference>
<feature type="non-terminal residue" evidence="1">
    <location>
        <position position="60"/>
    </location>
</feature>
<protein>
    <submittedName>
        <fullName evidence="1">Uncharacterized protein</fullName>
    </submittedName>
</protein>